<reference evidence="4" key="1">
    <citation type="submission" date="2017-02" db="UniProtKB">
        <authorList>
            <consortium name="WormBaseParasite"/>
        </authorList>
    </citation>
    <scope>IDENTIFICATION</scope>
</reference>
<dbReference type="Gene3D" id="2.40.70.10">
    <property type="entry name" value="Acid Proteases"/>
    <property type="match status" value="1"/>
</dbReference>
<gene>
    <name evidence="2" type="ORF">ACOC_LOCUS9560</name>
</gene>
<accession>A0A0R3PUI2</accession>
<dbReference type="PROSITE" id="PS00141">
    <property type="entry name" value="ASP_PROTEASE"/>
    <property type="match status" value="1"/>
</dbReference>
<feature type="region of interest" description="Disordered" evidence="1">
    <location>
        <begin position="214"/>
        <end position="234"/>
    </location>
</feature>
<evidence type="ECO:0000256" key="1">
    <source>
        <dbReference type="SAM" id="MobiDB-lite"/>
    </source>
</evidence>
<dbReference type="AlphaFoldDB" id="A0A0R3PUI2"/>
<name>A0A0R3PUI2_ANGCS</name>
<dbReference type="InterPro" id="IPR001969">
    <property type="entry name" value="Aspartic_peptidase_AS"/>
</dbReference>
<dbReference type="WBParaSite" id="ACOC_0000955901-mRNA-1">
    <property type="protein sequence ID" value="ACOC_0000955901-mRNA-1"/>
    <property type="gene ID" value="ACOC_0000955901"/>
</dbReference>
<dbReference type="GO" id="GO:0004190">
    <property type="term" value="F:aspartic-type endopeptidase activity"/>
    <property type="evidence" value="ECO:0007669"/>
    <property type="project" value="InterPro"/>
</dbReference>
<dbReference type="OrthoDB" id="5851913at2759"/>
<dbReference type="EMBL" id="UYYA01004317">
    <property type="protein sequence ID" value="VDM61145.1"/>
    <property type="molecule type" value="Genomic_DNA"/>
</dbReference>
<dbReference type="OMA" id="CAICAFP"/>
<keyword evidence="3" id="KW-1185">Reference proteome</keyword>
<evidence type="ECO:0000313" key="2">
    <source>
        <dbReference type="EMBL" id="VDM61145.1"/>
    </source>
</evidence>
<reference evidence="2 3" key="2">
    <citation type="submission" date="2018-11" db="EMBL/GenBank/DDBJ databases">
        <authorList>
            <consortium name="Pathogen Informatics"/>
        </authorList>
    </citation>
    <scope>NUCLEOTIDE SEQUENCE [LARGE SCALE GENOMIC DNA]</scope>
    <source>
        <strain evidence="2 3">Costa Rica</strain>
    </source>
</reference>
<dbReference type="GO" id="GO:0006508">
    <property type="term" value="P:proteolysis"/>
    <property type="evidence" value="ECO:0007669"/>
    <property type="project" value="InterPro"/>
</dbReference>
<organism evidence="4">
    <name type="scientific">Angiostrongylus costaricensis</name>
    <name type="common">Nematode worm</name>
    <dbReference type="NCBI Taxonomy" id="334426"/>
    <lineage>
        <taxon>Eukaryota</taxon>
        <taxon>Metazoa</taxon>
        <taxon>Ecdysozoa</taxon>
        <taxon>Nematoda</taxon>
        <taxon>Chromadorea</taxon>
        <taxon>Rhabditida</taxon>
        <taxon>Rhabditina</taxon>
        <taxon>Rhabditomorpha</taxon>
        <taxon>Strongyloidea</taxon>
        <taxon>Metastrongylidae</taxon>
        <taxon>Angiostrongylus</taxon>
    </lineage>
</organism>
<dbReference type="Pfam" id="PF13650">
    <property type="entry name" value="Asp_protease_2"/>
    <property type="match status" value="1"/>
</dbReference>
<evidence type="ECO:0000313" key="3">
    <source>
        <dbReference type="Proteomes" id="UP000267027"/>
    </source>
</evidence>
<feature type="compositionally biased region" description="Basic and acidic residues" evidence="1">
    <location>
        <begin position="220"/>
        <end position="234"/>
    </location>
</feature>
<protein>
    <submittedName>
        <fullName evidence="4">Peptidase A2 domain-containing protein</fullName>
    </submittedName>
</protein>
<dbReference type="Proteomes" id="UP000267027">
    <property type="component" value="Unassembled WGS sequence"/>
</dbReference>
<dbReference type="InterPro" id="IPR021109">
    <property type="entry name" value="Peptidase_aspartic_dom_sf"/>
</dbReference>
<sequence>MLKRLNFLLRKYADSEKLIITLMDKLDNSQLRSTTVYDQRKLFEHLHLTLTQLKVKGENVDNQCMFKKVLSKFSNNIQRKVIEKKLDVVTNKDKPFHMDQLLQFIEEVIHKEEKVWQYTSKYQPMSGTINKQEHTSRSWIPDKKYCCMYCRADHKSFNCDMYKTPCDHSQYLRTNKLCAICAFPYSTNCKKLSCFKCQRRHYTSFCFQSTSKETSFQDGSKNEPNRNEVFKDRKYSNKNIETYQPRSKINYVNQQQEHSAPQETIVVEVQYENPHLRSQQTTILPTGEITVVNTTTGTLEKVPVLLDTGAELSFIDASFAAEIGLPIIEQTTLRLRTFGSEEAREKLLNKVSLKAWDPDGHPFSMHLFTHDRFDFSSTATMAYPKEA</sequence>
<proteinExistence type="predicted"/>
<evidence type="ECO:0000313" key="4">
    <source>
        <dbReference type="WBParaSite" id="ACOC_0000955901-mRNA-1"/>
    </source>
</evidence>